<dbReference type="AlphaFoldDB" id="A0A1M7DS23"/>
<proteinExistence type="predicted"/>
<evidence type="ECO:0000313" key="1">
    <source>
        <dbReference type="EMBL" id="SED86276.1"/>
    </source>
</evidence>
<accession>A0A1M7DS23</accession>
<dbReference type="Proteomes" id="UP000183208">
    <property type="component" value="Unassembled WGS sequence"/>
</dbReference>
<gene>
    <name evidence="1" type="ORF">SAMN05444171_5436</name>
</gene>
<name>A0A1M7DS23_9BRAD</name>
<organism evidence="1 2">
    <name type="scientific">Bradyrhizobium lablabi</name>
    <dbReference type="NCBI Taxonomy" id="722472"/>
    <lineage>
        <taxon>Bacteria</taxon>
        <taxon>Pseudomonadati</taxon>
        <taxon>Pseudomonadota</taxon>
        <taxon>Alphaproteobacteria</taxon>
        <taxon>Hyphomicrobiales</taxon>
        <taxon>Nitrobacteraceae</taxon>
        <taxon>Bradyrhizobium</taxon>
    </lineage>
</organism>
<dbReference type="EMBL" id="FNTI01000001">
    <property type="protein sequence ID" value="SED86276.1"/>
    <property type="molecule type" value="Genomic_DNA"/>
</dbReference>
<dbReference type="OrthoDB" id="8242326at2"/>
<evidence type="ECO:0000313" key="2">
    <source>
        <dbReference type="Proteomes" id="UP000183208"/>
    </source>
</evidence>
<dbReference type="RefSeq" id="WP_074825557.1">
    <property type="nucleotide sequence ID" value="NZ_FNTI01000001.1"/>
</dbReference>
<protein>
    <submittedName>
        <fullName evidence="1">Uncharacterized protein</fullName>
    </submittedName>
</protein>
<reference evidence="1 2" key="1">
    <citation type="submission" date="2016-10" db="EMBL/GenBank/DDBJ databases">
        <authorList>
            <person name="de Groot N.N."/>
        </authorList>
    </citation>
    <scope>NUCLEOTIDE SEQUENCE [LARGE SCALE GENOMIC DNA]</scope>
    <source>
        <strain evidence="1 2">GAS522</strain>
    </source>
</reference>
<sequence>MGKEEKTDAELEDMILQRLVIGGVFVSVRKDPILGWRPTVVTAPKHTKNAQELADKIAAELRKKFILKE</sequence>